<evidence type="ECO:0000259" key="3">
    <source>
        <dbReference type="PROSITE" id="PS51203"/>
    </source>
</evidence>
<feature type="compositionally biased region" description="Basic and acidic residues" evidence="1">
    <location>
        <begin position="293"/>
        <end position="307"/>
    </location>
</feature>
<feature type="compositionally biased region" description="Low complexity" evidence="1">
    <location>
        <begin position="320"/>
        <end position="331"/>
    </location>
</feature>
<feature type="region of interest" description="Disordered" evidence="1">
    <location>
        <begin position="190"/>
        <end position="339"/>
    </location>
</feature>
<reference evidence="4 5" key="1">
    <citation type="submission" date="2024-06" db="EMBL/GenBank/DDBJ databases">
        <authorList>
            <person name="Kraege A."/>
            <person name="Thomma B."/>
        </authorList>
    </citation>
    <scope>NUCLEOTIDE SEQUENCE [LARGE SCALE GENOMIC DNA]</scope>
</reference>
<feature type="domain" description="CS" evidence="3">
    <location>
        <begin position="101"/>
        <end position="191"/>
    </location>
</feature>
<keyword evidence="2" id="KW-0812">Transmembrane</keyword>
<feature type="transmembrane region" description="Helical" evidence="2">
    <location>
        <begin position="511"/>
        <end position="530"/>
    </location>
</feature>
<evidence type="ECO:0000256" key="2">
    <source>
        <dbReference type="SAM" id="Phobius"/>
    </source>
</evidence>
<dbReference type="PROSITE" id="PS51203">
    <property type="entry name" value="CS"/>
    <property type="match status" value="2"/>
</dbReference>
<evidence type="ECO:0000256" key="1">
    <source>
        <dbReference type="SAM" id="MobiDB-lite"/>
    </source>
</evidence>
<feature type="transmembrane region" description="Helical" evidence="2">
    <location>
        <begin position="536"/>
        <end position="554"/>
    </location>
</feature>
<protein>
    <submittedName>
        <fullName evidence="4">G10971 protein</fullName>
    </submittedName>
</protein>
<dbReference type="InterPro" id="IPR044563">
    <property type="entry name" value="Sgt1-like"/>
</dbReference>
<sequence>MEDFESPRPARTKSDDERSIMEAGRLGSSDSSSDGDEPASQVYNFAAFSADVQKASETTTPHRHEIHAYSRAVGLANPKAIQREEDSAAATAEAAQAREVPGKYKHQSLQTPTAVEVHILANNLVPERVAVAIEAQRLRVVIKDADGQIDHELDIALYGLVDVAESEHEVLESRIEIRLRKAQPISWPTLEKSEQKAAANSSALTMGHPRSYPSSRSKSHWDKTKVKKEEGMKRLDGEQALQKLSRDDHPGSEENTRRAMNKFSQAPAGERAGWAAPESWTTGADQGKQRRHSPVEQQHELWEHDSSDESGQTQREEDSAAATAEAAQAREVPGKYKHQSLQTPTAVEVHILANNLVPERVAVAIEAQRLRVVIKDADGQIDHELDIALYGLVDVAESEHEVLESRIEIRLRKAQPISWPTLEKSEQKAAANSSALTMGHPRSDPKEWFADMVEEEFFHRQPLLTDRYDPMLGPELDGPQTPSKKVVWDKVKRLLCMAYGLRWLGLKKLRWESALQFWLVLFFGIAGIVVKAKTEAWISTLVVGILGLVMALFVEWKKHWK</sequence>
<dbReference type="CDD" id="cd06466">
    <property type="entry name" value="p23_CS_SGT1_like"/>
    <property type="match status" value="2"/>
</dbReference>
<dbReference type="InterPro" id="IPR008978">
    <property type="entry name" value="HSP20-like_chaperone"/>
</dbReference>
<dbReference type="Pfam" id="PF04969">
    <property type="entry name" value="CS"/>
    <property type="match status" value="2"/>
</dbReference>
<organism evidence="4 5">
    <name type="scientific">Coccomyxa viridis</name>
    <dbReference type="NCBI Taxonomy" id="1274662"/>
    <lineage>
        <taxon>Eukaryota</taxon>
        <taxon>Viridiplantae</taxon>
        <taxon>Chlorophyta</taxon>
        <taxon>core chlorophytes</taxon>
        <taxon>Trebouxiophyceae</taxon>
        <taxon>Trebouxiophyceae incertae sedis</taxon>
        <taxon>Coccomyxaceae</taxon>
        <taxon>Coccomyxa</taxon>
    </lineage>
</organism>
<evidence type="ECO:0000313" key="5">
    <source>
        <dbReference type="Proteomes" id="UP001497392"/>
    </source>
</evidence>
<dbReference type="PANTHER" id="PTHR45862">
    <property type="entry name" value="PROTEIN SGT1 HOMOLOG"/>
    <property type="match status" value="1"/>
</dbReference>
<proteinExistence type="predicted"/>
<keyword evidence="2" id="KW-1133">Transmembrane helix</keyword>
<feature type="compositionally biased region" description="Basic and acidic residues" evidence="1">
    <location>
        <begin position="219"/>
        <end position="237"/>
    </location>
</feature>
<accession>A0ABP1G6P4</accession>
<feature type="compositionally biased region" description="Basic and acidic residues" evidence="1">
    <location>
        <begin position="244"/>
        <end position="257"/>
    </location>
</feature>
<dbReference type="InterPro" id="IPR007052">
    <property type="entry name" value="CS_dom"/>
</dbReference>
<evidence type="ECO:0000313" key="4">
    <source>
        <dbReference type="EMBL" id="CAL5227924.1"/>
    </source>
</evidence>
<dbReference type="EMBL" id="CAXHTA020000017">
    <property type="protein sequence ID" value="CAL5227924.1"/>
    <property type="molecule type" value="Genomic_DNA"/>
</dbReference>
<keyword evidence="5" id="KW-1185">Reference proteome</keyword>
<name>A0ABP1G6P4_9CHLO</name>
<dbReference type="Proteomes" id="UP001497392">
    <property type="component" value="Unassembled WGS sequence"/>
</dbReference>
<feature type="region of interest" description="Disordered" evidence="1">
    <location>
        <begin position="1"/>
        <end position="42"/>
    </location>
</feature>
<feature type="domain" description="CS" evidence="3">
    <location>
        <begin position="333"/>
        <end position="423"/>
    </location>
</feature>
<dbReference type="SUPFAM" id="SSF49764">
    <property type="entry name" value="HSP20-like chaperones"/>
    <property type="match status" value="2"/>
</dbReference>
<keyword evidence="2" id="KW-0472">Membrane</keyword>
<dbReference type="Gene3D" id="2.60.40.790">
    <property type="match status" value="2"/>
</dbReference>
<feature type="compositionally biased region" description="Basic and acidic residues" evidence="1">
    <location>
        <begin position="1"/>
        <end position="20"/>
    </location>
</feature>
<gene>
    <name evidence="4" type="primary">g10971</name>
    <name evidence="4" type="ORF">VP750_LOCUS9830</name>
</gene>
<comment type="caution">
    <text evidence="4">The sequence shown here is derived from an EMBL/GenBank/DDBJ whole genome shotgun (WGS) entry which is preliminary data.</text>
</comment>